<proteinExistence type="predicted"/>
<accession>I5B244</accession>
<sequence length="111" mass="12948">MSRIGFYVIWVLLVVSGEVLGLEAFRDSPDQVRALYNADWEKDVDWSLPGQDSKEVAEYYVDRHTDLVSGKKPYLLRRTYVHHRTHLNHWVIETFVLTDLFSWCLCGSASE</sequence>
<dbReference type="AlphaFoldDB" id="I5B244"/>
<protein>
    <submittedName>
        <fullName evidence="1">Uncharacterized protein</fullName>
    </submittedName>
</protein>
<dbReference type="HOGENOM" id="CLU_2154304_0_0_7"/>
<dbReference type="STRING" id="879212.DespoDRAFT_01633"/>
<reference evidence="1 2" key="1">
    <citation type="submission" date="2011-09" db="EMBL/GenBank/DDBJ databases">
        <authorList>
            <consortium name="US DOE Joint Genome Institute (JGI-PGF)"/>
            <person name="Lucas S."/>
            <person name="Han J."/>
            <person name="Lapidus A."/>
            <person name="Cheng J.-F."/>
            <person name="Goodwin L."/>
            <person name="Pitluck S."/>
            <person name="Peters L."/>
            <person name="Land M.L."/>
            <person name="Hauser L."/>
            <person name="Orellana R."/>
            <person name="Lovley D."/>
            <person name="Woyke T.J."/>
        </authorList>
    </citation>
    <scope>NUCLEOTIDE SEQUENCE [LARGE SCALE GENOMIC DNA]</scope>
    <source>
        <strain evidence="1 2">2ac9</strain>
    </source>
</reference>
<reference evidence="1 2" key="2">
    <citation type="submission" date="2012-02" db="EMBL/GenBank/DDBJ databases">
        <title>Improved High-Quality Draft sequence of Desulfobacter postgatei 2ac9.</title>
        <authorList>
            <consortium name="US DOE Joint Genome Institute"/>
            <person name="Lucas S."/>
            <person name="Han J."/>
            <person name="Lapidus A."/>
            <person name="Cheng J.-F."/>
            <person name="Goodwin L."/>
            <person name="Pitluck S."/>
            <person name="Peters L."/>
            <person name="Ovchinnikova G."/>
            <person name="Held B."/>
            <person name="Detter J.C."/>
            <person name="Han C."/>
            <person name="Tapia R."/>
            <person name="Land M."/>
            <person name="Hauser L."/>
            <person name="Kyrpides N."/>
            <person name="Ivanova N."/>
            <person name="Pagani I."/>
            <person name="Orellana R."/>
            <person name="Lovley D."/>
            <person name="Woyke T."/>
        </authorList>
    </citation>
    <scope>NUCLEOTIDE SEQUENCE [LARGE SCALE GENOMIC DNA]</scope>
    <source>
        <strain evidence="1 2">2ac9</strain>
    </source>
</reference>
<organism evidence="1 2">
    <name type="scientific">Desulfobacter postgatei 2ac9</name>
    <dbReference type="NCBI Taxonomy" id="879212"/>
    <lineage>
        <taxon>Bacteria</taxon>
        <taxon>Pseudomonadati</taxon>
        <taxon>Thermodesulfobacteriota</taxon>
        <taxon>Desulfobacteria</taxon>
        <taxon>Desulfobacterales</taxon>
        <taxon>Desulfobacteraceae</taxon>
        <taxon>Desulfobacter</taxon>
    </lineage>
</organism>
<evidence type="ECO:0000313" key="1">
    <source>
        <dbReference type="EMBL" id="EIM63557.1"/>
    </source>
</evidence>
<keyword evidence="2" id="KW-1185">Reference proteome</keyword>
<gene>
    <name evidence="1" type="ORF">DespoDRAFT_01633</name>
</gene>
<evidence type="ECO:0000313" key="2">
    <source>
        <dbReference type="Proteomes" id="UP000005778"/>
    </source>
</evidence>
<name>I5B244_9BACT</name>
<dbReference type="Proteomes" id="UP000005778">
    <property type="component" value="Chromosome"/>
</dbReference>
<dbReference type="EMBL" id="CM001488">
    <property type="protein sequence ID" value="EIM63557.1"/>
    <property type="molecule type" value="Genomic_DNA"/>
</dbReference>